<organism evidence="2">
    <name type="scientific">Homalodisca liturata</name>
    <dbReference type="NCBI Taxonomy" id="320908"/>
    <lineage>
        <taxon>Eukaryota</taxon>
        <taxon>Metazoa</taxon>
        <taxon>Ecdysozoa</taxon>
        <taxon>Arthropoda</taxon>
        <taxon>Hexapoda</taxon>
        <taxon>Insecta</taxon>
        <taxon>Pterygota</taxon>
        <taxon>Neoptera</taxon>
        <taxon>Paraneoptera</taxon>
        <taxon>Hemiptera</taxon>
        <taxon>Auchenorrhyncha</taxon>
        <taxon>Membracoidea</taxon>
        <taxon>Cicadellidae</taxon>
        <taxon>Cicadellinae</taxon>
        <taxon>Proconiini</taxon>
        <taxon>Homalodisca</taxon>
    </lineage>
</organism>
<feature type="region of interest" description="Disordered" evidence="1">
    <location>
        <begin position="78"/>
        <end position="164"/>
    </location>
</feature>
<sequence>NVVSCSEDSSSAACFDELTNTGKNNTSKDKSSTTEDTCPSANIEEVKIPGKVEEAVQKSEWKEKVQPIRQFYFGSDSQLSRLKASREKTTSRHSLDSVVECESRGEELGQRKYKHKEFDNLGNQQTNSEKSSTDSLLDIENDIKNRKISGGTTSDSLVPTDGED</sequence>
<reference evidence="2" key="1">
    <citation type="submission" date="2015-11" db="EMBL/GenBank/DDBJ databases">
        <title>De novo transcriptome assembly of four potential Pierce s Disease insect vectors from Arizona vineyards.</title>
        <authorList>
            <person name="Tassone E.E."/>
        </authorList>
    </citation>
    <scope>NUCLEOTIDE SEQUENCE</scope>
</reference>
<evidence type="ECO:0000313" key="2">
    <source>
        <dbReference type="EMBL" id="JAS81906.1"/>
    </source>
</evidence>
<name>A0A1B6I4P6_9HEMI</name>
<dbReference type="EMBL" id="GECU01025800">
    <property type="protein sequence ID" value="JAS81906.1"/>
    <property type="molecule type" value="Transcribed_RNA"/>
</dbReference>
<proteinExistence type="predicted"/>
<dbReference type="AlphaFoldDB" id="A0A1B6I4P6"/>
<accession>A0A1B6I4P6</accession>
<feature type="non-terminal residue" evidence="2">
    <location>
        <position position="164"/>
    </location>
</feature>
<evidence type="ECO:0000256" key="1">
    <source>
        <dbReference type="SAM" id="MobiDB-lite"/>
    </source>
</evidence>
<feature type="compositionally biased region" description="Basic and acidic residues" evidence="1">
    <location>
        <begin position="84"/>
        <end position="110"/>
    </location>
</feature>
<feature type="non-terminal residue" evidence="2">
    <location>
        <position position="1"/>
    </location>
</feature>
<feature type="region of interest" description="Disordered" evidence="1">
    <location>
        <begin position="16"/>
        <end position="39"/>
    </location>
</feature>
<gene>
    <name evidence="2" type="ORF">g.26750</name>
</gene>
<feature type="compositionally biased region" description="Polar residues" evidence="1">
    <location>
        <begin position="121"/>
        <end position="135"/>
    </location>
</feature>
<protein>
    <submittedName>
        <fullName evidence="2">Uncharacterized protein</fullName>
    </submittedName>
</protein>